<name>A0A426US10_9ACTN</name>
<dbReference type="InterPro" id="IPR013113">
    <property type="entry name" value="SIP_FAD-bd"/>
</dbReference>
<dbReference type="Gene3D" id="2.40.30.10">
    <property type="entry name" value="Translation factors"/>
    <property type="match status" value="1"/>
</dbReference>
<dbReference type="InterPro" id="IPR039261">
    <property type="entry name" value="FNR_nucleotide-bd"/>
</dbReference>
<dbReference type="Pfam" id="PF08021">
    <property type="entry name" value="FAD_binding_9"/>
    <property type="match status" value="1"/>
</dbReference>
<gene>
    <name evidence="2" type="ORF">EIW28_23155</name>
</gene>
<dbReference type="EMBL" id="RSEB01000009">
    <property type="protein sequence ID" value="RRR95796.1"/>
    <property type="molecule type" value="Genomic_DNA"/>
</dbReference>
<feature type="domain" description="FAD-binding FR-type" evidence="1">
    <location>
        <begin position="15"/>
        <end position="117"/>
    </location>
</feature>
<dbReference type="CDD" id="cd06193">
    <property type="entry name" value="siderophore_interacting"/>
    <property type="match status" value="1"/>
</dbReference>
<dbReference type="PANTHER" id="PTHR30157">
    <property type="entry name" value="FERRIC REDUCTASE, NADPH-DEPENDENT"/>
    <property type="match status" value="1"/>
</dbReference>
<organism evidence="2 3">
    <name type="scientific">Glycomyces terrestris</name>
    <dbReference type="NCBI Taxonomy" id="2493553"/>
    <lineage>
        <taxon>Bacteria</taxon>
        <taxon>Bacillati</taxon>
        <taxon>Actinomycetota</taxon>
        <taxon>Actinomycetes</taxon>
        <taxon>Glycomycetales</taxon>
        <taxon>Glycomycetaceae</taxon>
        <taxon>Glycomyces</taxon>
    </lineage>
</organism>
<evidence type="ECO:0000313" key="2">
    <source>
        <dbReference type="EMBL" id="RRR95796.1"/>
    </source>
</evidence>
<dbReference type="InterPro" id="IPR007037">
    <property type="entry name" value="SIP_rossman_dom"/>
</dbReference>
<dbReference type="InterPro" id="IPR017938">
    <property type="entry name" value="Riboflavin_synthase-like_b-brl"/>
</dbReference>
<proteinExistence type="predicted"/>
<sequence length="234" mass="25528">MGHGWEGAVLKLLRAKDFKLTVTGAEQVAPRYRRLSFADGGLLAEVGVHPAMWVRLWFEHDGKPHQRAYTLVDPDPAAGAFDIEFALHDGTASDWSERAQPGDVIAATVYGTAFTAPDPAPDRLLLVGDAASLPAINSLLDAFADTPATIWFETTADDALPFRTREAHDLRLVPRGDGTALEAEVRAALPALLSPSTYLWITCDARTTRALTAFARKDLGVPKDRLHAMAYWRP</sequence>
<dbReference type="Proteomes" id="UP000277256">
    <property type="component" value="Unassembled WGS sequence"/>
</dbReference>
<reference evidence="2 3" key="1">
    <citation type="submission" date="2018-12" db="EMBL/GenBank/DDBJ databases">
        <title>Glycomyces sp. YIM 121974 draft genome.</title>
        <authorList>
            <person name="Li Q."/>
        </authorList>
    </citation>
    <scope>NUCLEOTIDE SEQUENCE [LARGE SCALE GENOMIC DNA]</scope>
    <source>
        <strain evidence="2 3">YIM 121974</strain>
    </source>
</reference>
<dbReference type="InterPro" id="IPR039374">
    <property type="entry name" value="SIP_fam"/>
</dbReference>
<keyword evidence="3" id="KW-1185">Reference proteome</keyword>
<dbReference type="PANTHER" id="PTHR30157:SF0">
    <property type="entry name" value="NADPH-DEPENDENT FERRIC-CHELATE REDUCTASE"/>
    <property type="match status" value="1"/>
</dbReference>
<dbReference type="OrthoDB" id="3396083at2"/>
<evidence type="ECO:0000259" key="1">
    <source>
        <dbReference type="PROSITE" id="PS51384"/>
    </source>
</evidence>
<dbReference type="SUPFAM" id="SSF63380">
    <property type="entry name" value="Riboflavin synthase domain-like"/>
    <property type="match status" value="1"/>
</dbReference>
<protein>
    <submittedName>
        <fullName evidence="2">Siderophore-interacting protein</fullName>
    </submittedName>
</protein>
<dbReference type="RefSeq" id="WP_125250091.1">
    <property type="nucleotide sequence ID" value="NZ_RSEB01000009.1"/>
</dbReference>
<comment type="caution">
    <text evidence="2">The sequence shown here is derived from an EMBL/GenBank/DDBJ whole genome shotgun (WGS) entry which is preliminary data.</text>
</comment>
<dbReference type="AlphaFoldDB" id="A0A426US10"/>
<dbReference type="Gene3D" id="3.40.50.80">
    <property type="entry name" value="Nucleotide-binding domain of ferredoxin-NADP reductase (FNR) module"/>
    <property type="match status" value="1"/>
</dbReference>
<accession>A0A426US10</accession>
<evidence type="ECO:0000313" key="3">
    <source>
        <dbReference type="Proteomes" id="UP000277256"/>
    </source>
</evidence>
<dbReference type="PROSITE" id="PS51384">
    <property type="entry name" value="FAD_FR"/>
    <property type="match status" value="1"/>
</dbReference>
<dbReference type="InterPro" id="IPR017927">
    <property type="entry name" value="FAD-bd_FR_type"/>
</dbReference>
<dbReference type="Pfam" id="PF04954">
    <property type="entry name" value="SIP"/>
    <property type="match status" value="1"/>
</dbReference>
<dbReference type="GO" id="GO:0016491">
    <property type="term" value="F:oxidoreductase activity"/>
    <property type="evidence" value="ECO:0007669"/>
    <property type="project" value="InterPro"/>
</dbReference>